<dbReference type="InterPro" id="IPR017871">
    <property type="entry name" value="ABC_transporter-like_CS"/>
</dbReference>
<dbReference type="GO" id="GO:0005524">
    <property type="term" value="F:ATP binding"/>
    <property type="evidence" value="ECO:0007669"/>
    <property type="project" value="UniProtKB-KW"/>
</dbReference>
<dbReference type="OrthoDB" id="9762369at2"/>
<keyword evidence="1" id="KW-0547">Nucleotide-binding</keyword>
<dbReference type="InterPro" id="IPR003439">
    <property type="entry name" value="ABC_transporter-like_ATP-bd"/>
</dbReference>
<evidence type="ECO:0000256" key="2">
    <source>
        <dbReference type="ARBA" id="ARBA00022840"/>
    </source>
</evidence>
<dbReference type="InterPro" id="IPR051309">
    <property type="entry name" value="ABCF_ATPase"/>
</dbReference>
<feature type="domain" description="ABC transporter" evidence="4">
    <location>
        <begin position="338"/>
        <end position="550"/>
    </location>
</feature>
<dbReference type="Pfam" id="PF00005">
    <property type="entry name" value="ABC_tran"/>
    <property type="match status" value="2"/>
</dbReference>
<evidence type="ECO:0000256" key="3">
    <source>
        <dbReference type="SAM" id="MobiDB-lite"/>
    </source>
</evidence>
<reference evidence="5 6" key="1">
    <citation type="submission" date="2018-12" db="EMBL/GenBank/DDBJ databases">
        <authorList>
            <person name="Sun L."/>
            <person name="Chen Z."/>
        </authorList>
    </citation>
    <scope>NUCLEOTIDE SEQUENCE [LARGE SCALE GENOMIC DNA]</scope>
    <source>
        <strain evidence="5 6">DSM 15890</strain>
    </source>
</reference>
<feature type="compositionally biased region" description="Polar residues" evidence="3">
    <location>
        <begin position="587"/>
        <end position="597"/>
    </location>
</feature>
<dbReference type="PANTHER" id="PTHR42855">
    <property type="entry name" value="ABC TRANSPORTER ATP-BINDING SUBUNIT"/>
    <property type="match status" value="1"/>
</dbReference>
<accession>A0A3S1BL24</accession>
<proteinExistence type="predicted"/>
<dbReference type="Pfam" id="PF12848">
    <property type="entry name" value="ABC_tran_Xtn"/>
    <property type="match status" value="1"/>
</dbReference>
<dbReference type="GO" id="GO:0016887">
    <property type="term" value="F:ATP hydrolysis activity"/>
    <property type="evidence" value="ECO:0007669"/>
    <property type="project" value="InterPro"/>
</dbReference>
<dbReference type="PROSITE" id="PS50893">
    <property type="entry name" value="ABC_TRANSPORTER_2"/>
    <property type="match status" value="2"/>
</dbReference>
<evidence type="ECO:0000313" key="6">
    <source>
        <dbReference type="Proteomes" id="UP000279446"/>
    </source>
</evidence>
<dbReference type="PANTHER" id="PTHR42855:SF2">
    <property type="entry name" value="DRUG RESISTANCE ABC TRANSPORTER,ATP-BINDING PROTEIN"/>
    <property type="match status" value="1"/>
</dbReference>
<evidence type="ECO:0000256" key="1">
    <source>
        <dbReference type="ARBA" id="ARBA00022741"/>
    </source>
</evidence>
<organism evidence="5 6">
    <name type="scientific">Paenibacillus anaericanus</name>
    <dbReference type="NCBI Taxonomy" id="170367"/>
    <lineage>
        <taxon>Bacteria</taxon>
        <taxon>Bacillati</taxon>
        <taxon>Bacillota</taxon>
        <taxon>Bacilli</taxon>
        <taxon>Bacillales</taxon>
        <taxon>Paenibacillaceae</taxon>
        <taxon>Paenibacillus</taxon>
    </lineage>
</organism>
<dbReference type="InterPro" id="IPR003593">
    <property type="entry name" value="AAA+_ATPase"/>
</dbReference>
<dbReference type="InterPro" id="IPR027417">
    <property type="entry name" value="P-loop_NTPase"/>
</dbReference>
<dbReference type="CDD" id="cd03221">
    <property type="entry name" value="ABCF_EF-3"/>
    <property type="match status" value="2"/>
</dbReference>
<evidence type="ECO:0000259" key="4">
    <source>
        <dbReference type="PROSITE" id="PS50893"/>
    </source>
</evidence>
<dbReference type="SUPFAM" id="SSF52540">
    <property type="entry name" value="P-loop containing nucleoside triphosphate hydrolases"/>
    <property type="match status" value="2"/>
</dbReference>
<dbReference type="AlphaFoldDB" id="A0A3S1BL24"/>
<dbReference type="NCBIfam" id="NF000355">
    <property type="entry name" value="ribo_prot_ABC_F"/>
    <property type="match status" value="1"/>
</dbReference>
<feature type="region of interest" description="Disordered" evidence="3">
    <location>
        <begin position="543"/>
        <end position="597"/>
    </location>
</feature>
<comment type="caution">
    <text evidence="5">The sequence shown here is derived from an EMBL/GenBank/DDBJ whole genome shotgun (WGS) entry which is preliminary data.</text>
</comment>
<dbReference type="FunFam" id="3.40.50.300:FF:000011">
    <property type="entry name" value="Putative ABC transporter ATP-binding component"/>
    <property type="match status" value="1"/>
</dbReference>
<dbReference type="Proteomes" id="UP000279446">
    <property type="component" value="Unassembled WGS sequence"/>
</dbReference>
<dbReference type="PROSITE" id="PS00211">
    <property type="entry name" value="ABC_TRANSPORTER_1"/>
    <property type="match status" value="2"/>
</dbReference>
<feature type="domain" description="ABC transporter" evidence="4">
    <location>
        <begin position="3"/>
        <end position="262"/>
    </location>
</feature>
<dbReference type="SMART" id="SM00382">
    <property type="entry name" value="AAA"/>
    <property type="match status" value="2"/>
</dbReference>
<dbReference type="Gene3D" id="3.40.50.300">
    <property type="entry name" value="P-loop containing nucleotide triphosphate hydrolases"/>
    <property type="match status" value="2"/>
</dbReference>
<protein>
    <submittedName>
        <fullName evidence="5">ABC transporter ATP-binding protein</fullName>
    </submittedName>
</protein>
<keyword evidence="2 5" id="KW-0067">ATP-binding</keyword>
<gene>
    <name evidence="5" type="ORF">EJP82_18995</name>
</gene>
<dbReference type="InterPro" id="IPR032781">
    <property type="entry name" value="ABC_tran_Xtn"/>
</dbReference>
<name>A0A3S1BL24_9BACL</name>
<dbReference type="RefSeq" id="WP_127193641.1">
    <property type="nucleotide sequence ID" value="NZ_RZNY01000017.1"/>
</dbReference>
<keyword evidence="6" id="KW-1185">Reference proteome</keyword>
<sequence>MMIQCQNIQKYYGAELVLSDVSFEIKKGEKVGLIGRNGTGKSTMMSLLTGSDNPDQGSISISKDAQIGALAQIPNYSNQSTVYGVLESAFKHLLDTKDEMQRLEIEMAACPTYGEGTLLESLLKQYGRLQEAFERGGGYEIEPSILRISNGLGIPSIQYDRPFSSLSGGEKTKVGLAVILLQNPDILLLDEPTNHLDMTAIQWLESFLHSFEGTIVVISHDRYFLDTVAGKIIEIEDGEAFTYSCNYSAYKIEKEQKLLLQFAHYQEQQKKIKKMQESIKQLIDWGNRSNPPNPGFHRRAASMQKALDRMVKLKRPILERKAIDLQLQQSDRSGKDALVLTEVGKSMGARRLYRDVSHTLRYGEMAVLIGANGTGKTTLLKSIIGLEPPDEGEIRLGSRVEFGYLAQESAPSDHKETVLQYFRDEIGMESGEARNQLARFLFFGADVFKKVRSLSGGEWTRLRLAILMYQKPNLLLLDEPTNHLDIDSREALEEALEEYPGSLLAISHDRYFINKIAGQVWSLEDGKMYVTLGNFESYHAEQEKKQSSNTSSIQNYSAKAPSDTSNRATSVNSPSASATSLKPLKVKSQTSPSKMTNPASILKLERDITEAEQWISAIDLAMAEPEAAYDAQRLIDLQNQRNEIQFQLDEMMEAYFQTMENNVT</sequence>
<evidence type="ECO:0000313" key="5">
    <source>
        <dbReference type="EMBL" id="RUT43790.1"/>
    </source>
</evidence>
<dbReference type="EMBL" id="RZNY01000017">
    <property type="protein sequence ID" value="RUT43790.1"/>
    <property type="molecule type" value="Genomic_DNA"/>
</dbReference>
<feature type="compositionally biased region" description="Polar residues" evidence="3">
    <location>
        <begin position="547"/>
        <end position="580"/>
    </location>
</feature>